<dbReference type="Pfam" id="PF01274">
    <property type="entry name" value="MS_TIM-barrel"/>
    <property type="match status" value="1"/>
</dbReference>
<gene>
    <name evidence="13" type="ORF">A9Q02_18400</name>
</gene>
<comment type="similarity">
    <text evidence="1 9">Belongs to the malate synthase family.</text>
</comment>
<dbReference type="InterPro" id="IPR001465">
    <property type="entry name" value="Malate_synthase_TIM"/>
</dbReference>
<dbReference type="CDD" id="cd00727">
    <property type="entry name" value="malate_synt_A"/>
    <property type="match status" value="1"/>
</dbReference>
<dbReference type="RefSeq" id="WP_097654465.1">
    <property type="nucleotide sequence ID" value="NZ_LYXE01000146.1"/>
</dbReference>
<evidence type="ECO:0000313" key="13">
    <source>
        <dbReference type="EMBL" id="PDV97423.1"/>
    </source>
</evidence>
<dbReference type="InterPro" id="IPR046363">
    <property type="entry name" value="MS_N_TIM-barrel_dom"/>
</dbReference>
<feature type="domain" description="Malate synthase TIM barrel" evidence="10">
    <location>
        <begin position="162"/>
        <end position="405"/>
    </location>
</feature>
<evidence type="ECO:0000256" key="3">
    <source>
        <dbReference type="ARBA" id="ARBA00022435"/>
    </source>
</evidence>
<dbReference type="Gene3D" id="3.20.20.360">
    <property type="entry name" value="Malate synthase, domain 3"/>
    <property type="match status" value="1"/>
</dbReference>
<dbReference type="SUPFAM" id="SSF51645">
    <property type="entry name" value="Malate synthase G"/>
    <property type="match status" value="1"/>
</dbReference>
<evidence type="ECO:0000256" key="8">
    <source>
        <dbReference type="PIRSR" id="PIRSR001363-1"/>
    </source>
</evidence>
<evidence type="ECO:0000256" key="6">
    <source>
        <dbReference type="ARBA" id="ARBA00047918"/>
    </source>
</evidence>
<comment type="caution">
    <text evidence="13">The sequence shown here is derived from an EMBL/GenBank/DDBJ whole genome shotgun (WGS) entry which is preliminary data.</text>
</comment>
<keyword evidence="14" id="KW-1185">Reference proteome</keyword>
<dbReference type="GO" id="GO:0006097">
    <property type="term" value="P:glyoxylate cycle"/>
    <property type="evidence" value="ECO:0007669"/>
    <property type="project" value="UniProtKB-UniPathway"/>
</dbReference>
<dbReference type="GO" id="GO:0005737">
    <property type="term" value="C:cytoplasm"/>
    <property type="evidence" value="ECO:0007669"/>
    <property type="project" value="TreeGrafter"/>
</dbReference>
<dbReference type="InterPro" id="IPR048356">
    <property type="entry name" value="MS_N"/>
</dbReference>
<comment type="pathway">
    <text evidence="9">Carbohydrate metabolism; glyoxylate cycle; (S)-malate from isocitrate: step 2/2.</text>
</comment>
<accession>A0A2H3KI06</accession>
<dbReference type="PIRSF" id="PIRSF001363">
    <property type="entry name" value="Malate_synth"/>
    <property type="match status" value="1"/>
</dbReference>
<reference evidence="13 14" key="1">
    <citation type="submission" date="2016-05" db="EMBL/GenBank/DDBJ databases">
        <authorList>
            <person name="Lavstsen T."/>
            <person name="Jespersen J.S."/>
        </authorList>
    </citation>
    <scope>NUCLEOTIDE SEQUENCE [LARGE SCALE GENOMIC DNA]</scope>
    <source>
        <strain evidence="13 14">B7-9</strain>
    </source>
</reference>
<organism evidence="13 14">
    <name type="scientific">Candidatus Chloroploca asiatica</name>
    <dbReference type="NCBI Taxonomy" id="1506545"/>
    <lineage>
        <taxon>Bacteria</taxon>
        <taxon>Bacillati</taxon>
        <taxon>Chloroflexota</taxon>
        <taxon>Chloroflexia</taxon>
        <taxon>Chloroflexales</taxon>
        <taxon>Chloroflexineae</taxon>
        <taxon>Oscillochloridaceae</taxon>
        <taxon>Candidatus Chloroploca</taxon>
    </lineage>
</organism>
<evidence type="ECO:0000259" key="10">
    <source>
        <dbReference type="Pfam" id="PF01274"/>
    </source>
</evidence>
<dbReference type="InterPro" id="IPR011076">
    <property type="entry name" value="Malate_synth_sf"/>
</dbReference>
<evidence type="ECO:0000256" key="1">
    <source>
        <dbReference type="ARBA" id="ARBA00006394"/>
    </source>
</evidence>
<feature type="domain" description="Malate synthase C-terminal" evidence="12">
    <location>
        <begin position="412"/>
        <end position="531"/>
    </location>
</feature>
<dbReference type="Pfam" id="PF20656">
    <property type="entry name" value="MS_N"/>
    <property type="match status" value="1"/>
</dbReference>
<dbReference type="InterPro" id="IPR048355">
    <property type="entry name" value="MS_C"/>
</dbReference>
<dbReference type="OrthoDB" id="9768429at2"/>
<evidence type="ECO:0000256" key="9">
    <source>
        <dbReference type="RuleBase" id="RU000555"/>
    </source>
</evidence>
<dbReference type="UniPathway" id="UPA00703">
    <property type="reaction ID" value="UER00720"/>
</dbReference>
<dbReference type="NCBIfam" id="TIGR01344">
    <property type="entry name" value="malate_syn_A"/>
    <property type="match status" value="1"/>
</dbReference>
<keyword evidence="3 9" id="KW-0329">Glyoxylate bypass</keyword>
<dbReference type="PROSITE" id="PS00510">
    <property type="entry name" value="MALATE_SYNTHASE"/>
    <property type="match status" value="1"/>
</dbReference>
<dbReference type="PANTHER" id="PTHR42902">
    <property type="entry name" value="MALATE SYNTHASE"/>
    <property type="match status" value="1"/>
</dbReference>
<feature type="active site" description="Proton acceptor" evidence="8">
    <location>
        <position position="165"/>
    </location>
</feature>
<dbReference type="EC" id="2.3.3.9" evidence="2 9"/>
<dbReference type="GO" id="GO:0004474">
    <property type="term" value="F:malate synthase activity"/>
    <property type="evidence" value="ECO:0007669"/>
    <property type="project" value="UniProtKB-EC"/>
</dbReference>
<comment type="catalytic activity">
    <reaction evidence="6 9">
        <text>glyoxylate + acetyl-CoA + H2O = (S)-malate + CoA + H(+)</text>
        <dbReference type="Rhea" id="RHEA:18181"/>
        <dbReference type="ChEBI" id="CHEBI:15377"/>
        <dbReference type="ChEBI" id="CHEBI:15378"/>
        <dbReference type="ChEBI" id="CHEBI:15589"/>
        <dbReference type="ChEBI" id="CHEBI:36655"/>
        <dbReference type="ChEBI" id="CHEBI:57287"/>
        <dbReference type="ChEBI" id="CHEBI:57288"/>
        <dbReference type="EC" id="2.3.3.9"/>
    </reaction>
</comment>
<dbReference type="GO" id="GO:0006099">
    <property type="term" value="P:tricarboxylic acid cycle"/>
    <property type="evidence" value="ECO:0007669"/>
    <property type="project" value="UniProtKB-KW"/>
</dbReference>
<dbReference type="PANTHER" id="PTHR42902:SF1">
    <property type="entry name" value="MALATE SYNTHASE 1-RELATED"/>
    <property type="match status" value="1"/>
</dbReference>
<dbReference type="InterPro" id="IPR006252">
    <property type="entry name" value="Malate_synthA"/>
</dbReference>
<feature type="active site" description="Proton donor" evidence="8">
    <location>
        <position position="446"/>
    </location>
</feature>
<dbReference type="Proteomes" id="UP000220922">
    <property type="component" value="Unassembled WGS sequence"/>
</dbReference>
<evidence type="ECO:0000256" key="2">
    <source>
        <dbReference type="ARBA" id="ARBA00012636"/>
    </source>
</evidence>
<dbReference type="InterPro" id="IPR019830">
    <property type="entry name" value="Malate_synthase_CS"/>
</dbReference>
<dbReference type="FunFam" id="1.20.1220.12:FF:000001">
    <property type="entry name" value="Malate synthase"/>
    <property type="match status" value="1"/>
</dbReference>
<dbReference type="InterPro" id="IPR044856">
    <property type="entry name" value="Malate_synth_C_sf"/>
</dbReference>
<dbReference type="AlphaFoldDB" id="A0A2H3KI06"/>
<keyword evidence="4 9" id="KW-0816">Tricarboxylic acid cycle</keyword>
<sequence length="532" mass="59659">MADLKLPAGMQITGHVTPEYTEILTPEALELVALLHRRFNGRRTALLDQRTTRQADLDAGKLPDFLPETAEIRAGDWKIAPFPPHINDRRVEITGPVERKMVINALNSGAKVFMADFEDANTPNWDNQVQGQINLRDALRRTITFTSPEGKAYALSDNPAILFVRPRGWHLNEKHVLVDGEVVSGGIFDFALYFFHNARQAIEIQGGPYFYLPKLESHLEARLWNEIFLAAQEYVGLPTGTIKATVLIETILAAFEMDEILYELREHSAGLNCGRWDYIFSCIKKFRTNPDFCLADRALVTMTTHFMRSYSLLAIKTCHRRGAHAMGGMAAQIPIKNDPEANEAAMSKVRTDKEREATDGHDGTWVAHPGLVPIALDAFNTVMKTPNQISRTRDDVEVTAADLLTFQPEAPITEQGLRLNLNVGIQYLGSWLAGNGCVPVFNLMEDAATAEISRAQIWQWIRSPKGVLHDGRKVTVELFRTMLPEELAKIKEQLGPAYADGKYEEAAKLFDLITTSDDFVEFLTLPAYDHID</sequence>
<feature type="domain" description="Malate synthase N-terminal" evidence="11">
    <location>
        <begin position="9"/>
        <end position="71"/>
    </location>
</feature>
<evidence type="ECO:0000259" key="12">
    <source>
        <dbReference type="Pfam" id="PF20659"/>
    </source>
</evidence>
<evidence type="ECO:0000256" key="4">
    <source>
        <dbReference type="ARBA" id="ARBA00022532"/>
    </source>
</evidence>
<proteinExistence type="inferred from homology"/>
<name>A0A2H3KI06_9CHLR</name>
<keyword evidence="5 9" id="KW-0808">Transferase</keyword>
<dbReference type="FunFam" id="3.20.20.360:FF:000001">
    <property type="entry name" value="Malate synthase"/>
    <property type="match status" value="1"/>
</dbReference>
<dbReference type="EMBL" id="LYXE01000146">
    <property type="protein sequence ID" value="PDV97423.1"/>
    <property type="molecule type" value="Genomic_DNA"/>
</dbReference>
<evidence type="ECO:0000259" key="11">
    <source>
        <dbReference type="Pfam" id="PF20656"/>
    </source>
</evidence>
<evidence type="ECO:0000256" key="7">
    <source>
        <dbReference type="ARBA" id="ARBA00068441"/>
    </source>
</evidence>
<evidence type="ECO:0000256" key="5">
    <source>
        <dbReference type="ARBA" id="ARBA00022679"/>
    </source>
</evidence>
<evidence type="ECO:0000313" key="14">
    <source>
        <dbReference type="Proteomes" id="UP000220922"/>
    </source>
</evidence>
<dbReference type="Pfam" id="PF20659">
    <property type="entry name" value="MS_C"/>
    <property type="match status" value="1"/>
</dbReference>
<protein>
    <recommendedName>
        <fullName evidence="7 9">Malate synthase</fullName>
        <ecNumber evidence="2 9">2.3.3.9</ecNumber>
    </recommendedName>
</protein>
<dbReference type="Gene3D" id="1.20.1220.12">
    <property type="entry name" value="Malate synthase, domain III"/>
    <property type="match status" value="1"/>
</dbReference>